<dbReference type="EMBL" id="JAIHOM010000198">
    <property type="protein sequence ID" value="MCW6038880.1"/>
    <property type="molecule type" value="Genomic_DNA"/>
</dbReference>
<keyword evidence="6" id="KW-0547">Nucleotide-binding</keyword>
<name>A0ABT3LBK7_9CYAN</name>
<evidence type="ECO:0000313" key="11">
    <source>
        <dbReference type="EMBL" id="MCW6038880.1"/>
    </source>
</evidence>
<gene>
    <name evidence="11" type="ORF">K4A83_21830</name>
</gene>
<protein>
    <submittedName>
        <fullName evidence="11">Nucleotidyltransferase family protein</fullName>
    </submittedName>
</protein>
<dbReference type="Pfam" id="PF01909">
    <property type="entry name" value="NTP_transf_2"/>
    <property type="match status" value="1"/>
</dbReference>
<evidence type="ECO:0000256" key="2">
    <source>
        <dbReference type="ARBA" id="ARBA00022649"/>
    </source>
</evidence>
<keyword evidence="12" id="KW-1185">Reference proteome</keyword>
<dbReference type="Proteomes" id="UP001526426">
    <property type="component" value="Unassembled WGS sequence"/>
</dbReference>
<organism evidence="11 12">
    <name type="scientific">Spirulina subsalsa FACHB-351</name>
    <dbReference type="NCBI Taxonomy" id="234711"/>
    <lineage>
        <taxon>Bacteria</taxon>
        <taxon>Bacillati</taxon>
        <taxon>Cyanobacteriota</taxon>
        <taxon>Cyanophyceae</taxon>
        <taxon>Spirulinales</taxon>
        <taxon>Spirulinaceae</taxon>
        <taxon>Spirulina</taxon>
    </lineage>
</organism>
<dbReference type="PANTHER" id="PTHR33571:SF12">
    <property type="entry name" value="BSL3053 PROTEIN"/>
    <property type="match status" value="1"/>
</dbReference>
<sequence>MKKTLESILFMTREAGPNVLDRQTILSTLRDHREALDGFGVYSLALFGSAVRNEATPESDLDFLVEFAGKATFDRYMDLKFFLEDLFNRPVDLVTKQSLKPQIRKTVLSEAINVS</sequence>
<evidence type="ECO:0000259" key="10">
    <source>
        <dbReference type="Pfam" id="PF01909"/>
    </source>
</evidence>
<dbReference type="InterPro" id="IPR052038">
    <property type="entry name" value="Type-VII_TA_antitoxin"/>
</dbReference>
<accession>A0ABT3LBK7</accession>
<dbReference type="Gene3D" id="3.30.460.10">
    <property type="entry name" value="Beta Polymerase, domain 2"/>
    <property type="match status" value="1"/>
</dbReference>
<dbReference type="CDD" id="cd05403">
    <property type="entry name" value="NT_KNTase_like"/>
    <property type="match status" value="1"/>
</dbReference>
<evidence type="ECO:0000256" key="6">
    <source>
        <dbReference type="ARBA" id="ARBA00022741"/>
    </source>
</evidence>
<comment type="similarity">
    <text evidence="9">Belongs to the MntA antitoxin family.</text>
</comment>
<comment type="caution">
    <text evidence="11">The sequence shown here is derived from an EMBL/GenBank/DDBJ whole genome shotgun (WGS) entry which is preliminary data.</text>
</comment>
<reference evidence="11 12" key="1">
    <citation type="submission" date="2021-08" db="EMBL/GenBank/DDBJ databases">
        <title>Draft genome sequence of Spirulina subsalsa with high tolerance to salinity and hype-accumulation of phycocyanin.</title>
        <authorList>
            <person name="Pei H."/>
            <person name="Jiang L."/>
        </authorList>
    </citation>
    <scope>NUCLEOTIDE SEQUENCE [LARGE SCALE GENOMIC DNA]</scope>
    <source>
        <strain evidence="11 12">FACHB-351</strain>
    </source>
</reference>
<evidence type="ECO:0000256" key="9">
    <source>
        <dbReference type="ARBA" id="ARBA00038276"/>
    </source>
</evidence>
<keyword evidence="2" id="KW-1277">Toxin-antitoxin system</keyword>
<evidence type="ECO:0000256" key="5">
    <source>
        <dbReference type="ARBA" id="ARBA00022723"/>
    </source>
</evidence>
<keyword evidence="7" id="KW-0067">ATP-binding</keyword>
<keyword evidence="4" id="KW-0548">Nucleotidyltransferase</keyword>
<dbReference type="PANTHER" id="PTHR33571">
    <property type="entry name" value="SSL8005 PROTEIN"/>
    <property type="match status" value="1"/>
</dbReference>
<comment type="cofactor">
    <cofactor evidence="1">
        <name>Mg(2+)</name>
        <dbReference type="ChEBI" id="CHEBI:18420"/>
    </cofactor>
</comment>
<keyword evidence="8" id="KW-0460">Magnesium</keyword>
<feature type="domain" description="Polymerase nucleotidyl transferase" evidence="10">
    <location>
        <begin position="33"/>
        <end position="112"/>
    </location>
</feature>
<evidence type="ECO:0000313" key="12">
    <source>
        <dbReference type="Proteomes" id="UP001526426"/>
    </source>
</evidence>
<evidence type="ECO:0000256" key="4">
    <source>
        <dbReference type="ARBA" id="ARBA00022695"/>
    </source>
</evidence>
<keyword evidence="5" id="KW-0479">Metal-binding</keyword>
<dbReference type="SUPFAM" id="SSF81301">
    <property type="entry name" value="Nucleotidyltransferase"/>
    <property type="match status" value="1"/>
</dbReference>
<dbReference type="InterPro" id="IPR002934">
    <property type="entry name" value="Polymerase_NTP_transf_dom"/>
</dbReference>
<evidence type="ECO:0000256" key="8">
    <source>
        <dbReference type="ARBA" id="ARBA00022842"/>
    </source>
</evidence>
<evidence type="ECO:0000256" key="1">
    <source>
        <dbReference type="ARBA" id="ARBA00001946"/>
    </source>
</evidence>
<keyword evidence="3" id="KW-0808">Transferase</keyword>
<evidence type="ECO:0000256" key="7">
    <source>
        <dbReference type="ARBA" id="ARBA00022840"/>
    </source>
</evidence>
<dbReference type="InterPro" id="IPR043519">
    <property type="entry name" value="NT_sf"/>
</dbReference>
<proteinExistence type="inferred from homology"/>
<evidence type="ECO:0000256" key="3">
    <source>
        <dbReference type="ARBA" id="ARBA00022679"/>
    </source>
</evidence>